<dbReference type="AlphaFoldDB" id="A0A1G8BLF8"/>
<dbReference type="InterPro" id="IPR038636">
    <property type="entry name" value="Wzi_sf"/>
</dbReference>
<evidence type="ECO:0000313" key="1">
    <source>
        <dbReference type="EMBL" id="SDH34036.1"/>
    </source>
</evidence>
<dbReference type="EMBL" id="FNDD01000013">
    <property type="protein sequence ID" value="SDH34036.1"/>
    <property type="molecule type" value="Genomic_DNA"/>
</dbReference>
<reference evidence="1 2" key="1">
    <citation type="submission" date="2016-10" db="EMBL/GenBank/DDBJ databases">
        <authorList>
            <person name="de Groot N.N."/>
        </authorList>
    </citation>
    <scope>NUCLEOTIDE SEQUENCE [LARGE SCALE GENOMIC DNA]</scope>
    <source>
        <strain evidence="1 2">CGMCC 1.10228</strain>
    </source>
</reference>
<evidence type="ECO:0000313" key="2">
    <source>
        <dbReference type="Proteomes" id="UP000198854"/>
    </source>
</evidence>
<keyword evidence="2" id="KW-1185">Reference proteome</keyword>
<dbReference type="Gene3D" id="2.40.160.130">
    <property type="entry name" value="Capsule assembly protein Wzi"/>
    <property type="match status" value="1"/>
</dbReference>
<protein>
    <submittedName>
        <fullName evidence="1">Capsule assembly protein Wzi</fullName>
    </submittedName>
</protein>
<dbReference type="STRING" id="861298.SAMN04488136_113129"/>
<dbReference type="InterPro" id="IPR026950">
    <property type="entry name" value="Caps_assemb_Wzi"/>
</dbReference>
<dbReference type="Proteomes" id="UP000198854">
    <property type="component" value="Unassembled WGS sequence"/>
</dbReference>
<sequence>MNCVTDIYKLVGLISLCSCSQNIMASPWIEADDPFLRSDVIALSDAGSLNSSVSVFPLPWSATSELVFNSDDTFLIYEREHVLYQRSSAQYNRGNRLFSVSACSRCSANSYAWQSDESKSVQVSYEHASNQFAFRVSSKASYKQNDYDINWDNSYIALNGAGGVISLGYLARWWGPTWYHNLVLDTSSEELGLNVNFFGQNSILGYWSFNSLLADTVDSEFKYRWSNRLQSKPTSWLEYGLTQYSWFDTLKNDYQEKHQKISVDMRVTLPNWGEVPFSHNVYAEVASFENTDSFDAHILGWSGHFPFQGNSLRFALESQQFETSAQCVRNKCKRSNSGTQLYRDSLSISAYLQLRNDHQISIILSKQYHGLYDNEQKARLGYVLPLLSGRLELSSSYSSLYEQSFWSRYEFRF</sequence>
<dbReference type="Pfam" id="PF14052">
    <property type="entry name" value="Caps_assemb_Wzi"/>
    <property type="match status" value="1"/>
</dbReference>
<proteinExistence type="predicted"/>
<name>A0A1G8BLF8_9VIBR</name>
<accession>A0A1G8BLF8</accession>
<gene>
    <name evidence="1" type="ORF">SAMN04488136_113129</name>
</gene>
<organism evidence="1 2">
    <name type="scientific">Vibrio xiamenensis</name>
    <dbReference type="NCBI Taxonomy" id="861298"/>
    <lineage>
        <taxon>Bacteria</taxon>
        <taxon>Pseudomonadati</taxon>
        <taxon>Pseudomonadota</taxon>
        <taxon>Gammaproteobacteria</taxon>
        <taxon>Vibrionales</taxon>
        <taxon>Vibrionaceae</taxon>
        <taxon>Vibrio</taxon>
    </lineage>
</organism>